<dbReference type="Proteomes" id="UP001487740">
    <property type="component" value="Unassembled WGS sequence"/>
</dbReference>
<name>A0AAW0T0E4_SCYPA</name>
<dbReference type="EMBL" id="JARAKH010000041">
    <property type="protein sequence ID" value="KAK8381125.1"/>
    <property type="molecule type" value="Genomic_DNA"/>
</dbReference>
<evidence type="ECO:0000256" key="1">
    <source>
        <dbReference type="SAM" id="SignalP"/>
    </source>
</evidence>
<dbReference type="AlphaFoldDB" id="A0AAW0T0E4"/>
<organism evidence="2 3">
    <name type="scientific">Scylla paramamosain</name>
    <name type="common">Mud crab</name>
    <dbReference type="NCBI Taxonomy" id="85552"/>
    <lineage>
        <taxon>Eukaryota</taxon>
        <taxon>Metazoa</taxon>
        <taxon>Ecdysozoa</taxon>
        <taxon>Arthropoda</taxon>
        <taxon>Crustacea</taxon>
        <taxon>Multicrustacea</taxon>
        <taxon>Malacostraca</taxon>
        <taxon>Eumalacostraca</taxon>
        <taxon>Eucarida</taxon>
        <taxon>Decapoda</taxon>
        <taxon>Pleocyemata</taxon>
        <taxon>Brachyura</taxon>
        <taxon>Eubrachyura</taxon>
        <taxon>Portunoidea</taxon>
        <taxon>Portunidae</taxon>
        <taxon>Portuninae</taxon>
        <taxon>Scylla</taxon>
    </lineage>
</organism>
<sequence length="148" mass="16774">MKYIIVLVSLVWAASAKPSLDYDHIFQAKGVVSELQGAELDEFFKLFVKEEMMDYLQTVPPSLSRSVDFLMSIPCVHCMKNYLRCKSVCNQLGLESNVFFFDQFACLSVCWQRVVSCCVASSRSTVQFFEENAQSVDNNGTSKREAHS</sequence>
<feature type="signal peptide" evidence="1">
    <location>
        <begin position="1"/>
        <end position="16"/>
    </location>
</feature>
<evidence type="ECO:0000313" key="3">
    <source>
        <dbReference type="Proteomes" id="UP001487740"/>
    </source>
</evidence>
<evidence type="ECO:0000313" key="2">
    <source>
        <dbReference type="EMBL" id="KAK8381125.1"/>
    </source>
</evidence>
<reference evidence="2 3" key="1">
    <citation type="submission" date="2023-03" db="EMBL/GenBank/DDBJ databases">
        <title>High-quality genome of Scylla paramamosain provides insights in environmental adaptation.</title>
        <authorList>
            <person name="Zhang L."/>
        </authorList>
    </citation>
    <scope>NUCLEOTIDE SEQUENCE [LARGE SCALE GENOMIC DNA]</scope>
    <source>
        <strain evidence="2">LZ_2023a</strain>
        <tissue evidence="2">Muscle</tissue>
    </source>
</reference>
<accession>A0AAW0T0E4</accession>
<feature type="chain" id="PRO_5043956939" evidence="1">
    <location>
        <begin position="17"/>
        <end position="148"/>
    </location>
</feature>
<protein>
    <submittedName>
        <fullName evidence="2">Uncharacterized protein</fullName>
    </submittedName>
</protein>
<comment type="caution">
    <text evidence="2">The sequence shown here is derived from an EMBL/GenBank/DDBJ whole genome shotgun (WGS) entry which is preliminary data.</text>
</comment>
<keyword evidence="3" id="KW-1185">Reference proteome</keyword>
<keyword evidence="1" id="KW-0732">Signal</keyword>
<proteinExistence type="predicted"/>
<gene>
    <name evidence="2" type="ORF">O3P69_008178</name>
</gene>